<evidence type="ECO:0000256" key="4">
    <source>
        <dbReference type="ARBA" id="ARBA00022840"/>
    </source>
</evidence>
<evidence type="ECO:0000256" key="3">
    <source>
        <dbReference type="ARBA" id="ARBA00022777"/>
    </source>
</evidence>
<dbReference type="InterPro" id="IPR051681">
    <property type="entry name" value="Ser/Thr_Kinases-Pseudokinases"/>
</dbReference>
<keyword evidence="4" id="KW-0067">ATP-binding</keyword>
<evidence type="ECO:0000256" key="1">
    <source>
        <dbReference type="ARBA" id="ARBA00022679"/>
    </source>
</evidence>
<dbReference type="InterPro" id="IPR000719">
    <property type="entry name" value="Prot_kinase_dom"/>
</dbReference>
<feature type="coiled-coil region" evidence="5">
    <location>
        <begin position="5"/>
        <end position="39"/>
    </location>
</feature>
<protein>
    <submittedName>
        <fullName evidence="8">Mitogen-activated protein kinase 15</fullName>
    </submittedName>
</protein>
<gene>
    <name evidence="8" type="ORF">M9Y10_006064</name>
</gene>
<dbReference type="PANTHER" id="PTHR44329">
    <property type="entry name" value="SERINE/THREONINE-PROTEIN KINASE TNNI3K-RELATED"/>
    <property type="match status" value="1"/>
</dbReference>
<name>A0ABR2JEW5_9EUKA</name>
<proteinExistence type="predicted"/>
<evidence type="ECO:0000256" key="6">
    <source>
        <dbReference type="SAM" id="MobiDB-lite"/>
    </source>
</evidence>
<comment type="caution">
    <text evidence="8">The sequence shown here is derived from an EMBL/GenBank/DDBJ whole genome shotgun (WGS) entry which is preliminary data.</text>
</comment>
<evidence type="ECO:0000313" key="9">
    <source>
        <dbReference type="Proteomes" id="UP001470230"/>
    </source>
</evidence>
<dbReference type="PROSITE" id="PS00108">
    <property type="entry name" value="PROTEIN_KINASE_ST"/>
    <property type="match status" value="1"/>
</dbReference>
<keyword evidence="2" id="KW-0547">Nucleotide-binding</keyword>
<reference evidence="8 9" key="1">
    <citation type="submission" date="2024-04" db="EMBL/GenBank/DDBJ databases">
        <title>Tritrichomonas musculus Genome.</title>
        <authorList>
            <person name="Alves-Ferreira E."/>
            <person name="Grigg M."/>
            <person name="Lorenzi H."/>
            <person name="Galac M."/>
        </authorList>
    </citation>
    <scope>NUCLEOTIDE SEQUENCE [LARGE SCALE GENOMIC DNA]</scope>
    <source>
        <strain evidence="8 9">EAF2021</strain>
    </source>
</reference>
<feature type="compositionally biased region" description="Acidic residues" evidence="6">
    <location>
        <begin position="70"/>
        <end position="87"/>
    </location>
</feature>
<dbReference type="Gene3D" id="1.10.510.10">
    <property type="entry name" value="Transferase(Phosphotransferase) domain 1"/>
    <property type="match status" value="1"/>
</dbReference>
<dbReference type="SUPFAM" id="SSF56112">
    <property type="entry name" value="Protein kinase-like (PK-like)"/>
    <property type="match status" value="1"/>
</dbReference>
<evidence type="ECO:0000259" key="7">
    <source>
        <dbReference type="PROSITE" id="PS50011"/>
    </source>
</evidence>
<evidence type="ECO:0000256" key="2">
    <source>
        <dbReference type="ARBA" id="ARBA00022741"/>
    </source>
</evidence>
<dbReference type="GO" id="GO:0016301">
    <property type="term" value="F:kinase activity"/>
    <property type="evidence" value="ECO:0007669"/>
    <property type="project" value="UniProtKB-KW"/>
</dbReference>
<evidence type="ECO:0000256" key="5">
    <source>
        <dbReference type="SAM" id="Coils"/>
    </source>
</evidence>
<accession>A0ABR2JEW5</accession>
<feature type="region of interest" description="Disordered" evidence="6">
    <location>
        <begin position="68"/>
        <end position="87"/>
    </location>
</feature>
<dbReference type="PANTHER" id="PTHR44329:SF288">
    <property type="entry name" value="MITOGEN-ACTIVATED PROTEIN KINASE KINASE KINASE 20"/>
    <property type="match status" value="1"/>
</dbReference>
<keyword evidence="1" id="KW-0808">Transferase</keyword>
<keyword evidence="9" id="KW-1185">Reference proteome</keyword>
<sequence>MSAQLARMKKKNHKLKKKNRILQIRIDELEAQIYLLKEQIDASAQINDQSAEKNTKEEENEYLKKLESITESDNDDDSDDDNDDSNDDEYHALVILEPEDINLLKSTKKLGSDELFESEKDLDIEKMKLLVNLYETLNKLNHLNIVRAVNFFNGDSKHHRHASLLLEFCPTTLKDAVKSLSKIERVGIIYEISSAMRSVHKIGIIHRDLKPENVLIDSSKHAKISKQQF</sequence>
<dbReference type="EMBL" id="JAPFFF010000012">
    <property type="protein sequence ID" value="KAK8875888.1"/>
    <property type="molecule type" value="Genomic_DNA"/>
</dbReference>
<keyword evidence="3 8" id="KW-0418">Kinase</keyword>
<evidence type="ECO:0000313" key="8">
    <source>
        <dbReference type="EMBL" id="KAK8875888.1"/>
    </source>
</evidence>
<dbReference type="PROSITE" id="PS50011">
    <property type="entry name" value="PROTEIN_KINASE_DOM"/>
    <property type="match status" value="1"/>
</dbReference>
<organism evidence="8 9">
    <name type="scientific">Tritrichomonas musculus</name>
    <dbReference type="NCBI Taxonomy" id="1915356"/>
    <lineage>
        <taxon>Eukaryota</taxon>
        <taxon>Metamonada</taxon>
        <taxon>Parabasalia</taxon>
        <taxon>Tritrichomonadida</taxon>
        <taxon>Tritrichomonadidae</taxon>
        <taxon>Tritrichomonas</taxon>
    </lineage>
</organism>
<keyword evidence="5" id="KW-0175">Coiled coil</keyword>
<dbReference type="InterPro" id="IPR011009">
    <property type="entry name" value="Kinase-like_dom_sf"/>
</dbReference>
<dbReference type="Proteomes" id="UP001470230">
    <property type="component" value="Unassembled WGS sequence"/>
</dbReference>
<feature type="domain" description="Protein kinase" evidence="7">
    <location>
        <begin position="63"/>
        <end position="229"/>
    </location>
</feature>
<dbReference type="Pfam" id="PF00069">
    <property type="entry name" value="Pkinase"/>
    <property type="match status" value="1"/>
</dbReference>
<dbReference type="InterPro" id="IPR008271">
    <property type="entry name" value="Ser/Thr_kinase_AS"/>
</dbReference>